<dbReference type="Gene3D" id="3.30.420.10">
    <property type="entry name" value="Ribonuclease H-like superfamily/Ribonuclease H"/>
    <property type="match status" value="1"/>
</dbReference>
<dbReference type="InterPro" id="IPR036397">
    <property type="entry name" value="RNaseH_sf"/>
</dbReference>
<feature type="region of interest" description="Disordered" evidence="1">
    <location>
        <begin position="82"/>
        <end position="101"/>
    </location>
</feature>
<sequence>MEVAELLAIKESIAVINQLAFGKVIIEGDAAAVINSILSEKEDNSDVRVLVDEVRAERRKLEGASLVWTKRSNNKPWLLELRARRQGDRTGGGGRKETEGG</sequence>
<organism evidence="3 4">
    <name type="scientific">Cinchona calisaya</name>
    <dbReference type="NCBI Taxonomy" id="153742"/>
    <lineage>
        <taxon>Eukaryota</taxon>
        <taxon>Viridiplantae</taxon>
        <taxon>Streptophyta</taxon>
        <taxon>Embryophyta</taxon>
        <taxon>Tracheophyta</taxon>
        <taxon>Spermatophyta</taxon>
        <taxon>Magnoliopsida</taxon>
        <taxon>eudicotyledons</taxon>
        <taxon>Gunneridae</taxon>
        <taxon>Pentapetalae</taxon>
        <taxon>asterids</taxon>
        <taxon>lamiids</taxon>
        <taxon>Gentianales</taxon>
        <taxon>Rubiaceae</taxon>
        <taxon>Cinchonoideae</taxon>
        <taxon>Cinchoneae</taxon>
        <taxon>Cinchona</taxon>
    </lineage>
</organism>
<dbReference type="EMBL" id="JBJUIK010000007">
    <property type="protein sequence ID" value="KAL3522920.1"/>
    <property type="molecule type" value="Genomic_DNA"/>
</dbReference>
<name>A0ABD2ZTZ4_9GENT</name>
<protein>
    <recommendedName>
        <fullName evidence="2">RNase H type-1 domain-containing protein</fullName>
    </recommendedName>
</protein>
<dbReference type="InterPro" id="IPR012337">
    <property type="entry name" value="RNaseH-like_sf"/>
</dbReference>
<evidence type="ECO:0000313" key="3">
    <source>
        <dbReference type="EMBL" id="KAL3522920.1"/>
    </source>
</evidence>
<comment type="caution">
    <text evidence="3">The sequence shown here is derived from an EMBL/GenBank/DDBJ whole genome shotgun (WGS) entry which is preliminary data.</text>
</comment>
<reference evidence="3 4" key="1">
    <citation type="submission" date="2024-11" db="EMBL/GenBank/DDBJ databases">
        <title>A near-complete genome assembly of Cinchona calisaya.</title>
        <authorList>
            <person name="Lian D.C."/>
            <person name="Zhao X.W."/>
            <person name="Wei L."/>
        </authorList>
    </citation>
    <scope>NUCLEOTIDE SEQUENCE [LARGE SCALE GENOMIC DNA]</scope>
    <source>
        <tissue evidence="3">Nenye</tissue>
    </source>
</reference>
<accession>A0ABD2ZTZ4</accession>
<dbReference type="AlphaFoldDB" id="A0ABD2ZTZ4"/>
<dbReference type="Pfam" id="PF13456">
    <property type="entry name" value="RVT_3"/>
    <property type="match status" value="1"/>
</dbReference>
<proteinExistence type="predicted"/>
<gene>
    <name evidence="3" type="ORF">ACH5RR_015754</name>
</gene>
<dbReference type="SUPFAM" id="SSF53098">
    <property type="entry name" value="Ribonuclease H-like"/>
    <property type="match status" value="1"/>
</dbReference>
<evidence type="ECO:0000259" key="2">
    <source>
        <dbReference type="Pfam" id="PF13456"/>
    </source>
</evidence>
<dbReference type="Proteomes" id="UP001630127">
    <property type="component" value="Unassembled WGS sequence"/>
</dbReference>
<feature type="domain" description="RNase H type-1" evidence="2">
    <location>
        <begin position="2"/>
        <end position="76"/>
    </location>
</feature>
<dbReference type="InterPro" id="IPR002156">
    <property type="entry name" value="RNaseH_domain"/>
</dbReference>
<keyword evidence="4" id="KW-1185">Reference proteome</keyword>
<evidence type="ECO:0000313" key="4">
    <source>
        <dbReference type="Proteomes" id="UP001630127"/>
    </source>
</evidence>
<evidence type="ECO:0000256" key="1">
    <source>
        <dbReference type="SAM" id="MobiDB-lite"/>
    </source>
</evidence>